<keyword evidence="2" id="KW-1185">Reference proteome</keyword>
<gene>
    <name evidence="1" type="ORF">LSH36_2714g00011</name>
</gene>
<protein>
    <submittedName>
        <fullName evidence="1">Uncharacterized protein</fullName>
    </submittedName>
</protein>
<dbReference type="GO" id="GO:0009253">
    <property type="term" value="P:peptidoglycan catabolic process"/>
    <property type="evidence" value="ECO:0007669"/>
    <property type="project" value="InterPro"/>
</dbReference>
<dbReference type="Proteomes" id="UP001208570">
    <property type="component" value="Unassembled WGS sequence"/>
</dbReference>
<comment type="caution">
    <text evidence="1">The sequence shown here is derived from an EMBL/GenBank/DDBJ whole genome shotgun (WGS) entry which is preliminary data.</text>
</comment>
<dbReference type="EMBL" id="JAODUP010002702">
    <property type="protein sequence ID" value="KAK2138624.1"/>
    <property type="molecule type" value="Genomic_DNA"/>
</dbReference>
<feature type="non-terminal residue" evidence="1">
    <location>
        <position position="1"/>
    </location>
</feature>
<dbReference type="GO" id="GO:0008745">
    <property type="term" value="F:N-acetylmuramoyl-L-alanine amidase activity"/>
    <property type="evidence" value="ECO:0007669"/>
    <property type="project" value="InterPro"/>
</dbReference>
<dbReference type="AlphaFoldDB" id="A0AAD9MPW9"/>
<dbReference type="SUPFAM" id="SSF55846">
    <property type="entry name" value="N-acetylmuramoyl-L-alanine amidase-like"/>
    <property type="match status" value="1"/>
</dbReference>
<organism evidence="1 2">
    <name type="scientific">Paralvinella palmiformis</name>
    <dbReference type="NCBI Taxonomy" id="53620"/>
    <lineage>
        <taxon>Eukaryota</taxon>
        <taxon>Metazoa</taxon>
        <taxon>Spiralia</taxon>
        <taxon>Lophotrochozoa</taxon>
        <taxon>Annelida</taxon>
        <taxon>Polychaeta</taxon>
        <taxon>Sedentaria</taxon>
        <taxon>Canalipalpata</taxon>
        <taxon>Terebellida</taxon>
        <taxon>Terebelliformia</taxon>
        <taxon>Alvinellidae</taxon>
        <taxon>Paralvinella</taxon>
    </lineage>
</organism>
<accession>A0AAD9MPW9</accession>
<dbReference type="Gene3D" id="3.40.80.10">
    <property type="entry name" value="Peptidoglycan recognition protein-like"/>
    <property type="match status" value="1"/>
</dbReference>
<dbReference type="PANTHER" id="PTHR11022:SF41">
    <property type="entry name" value="PEPTIDOGLYCAN-RECOGNITION PROTEIN LC-RELATED"/>
    <property type="match status" value="1"/>
</dbReference>
<sequence length="116" mass="12925">VAKCYLAGCFSKQQIGELCEGVDQAMIKREEWRATEPRHIQRVNGLANNIILWHTDPGTCKLIELYGSNCQRCNQDEGCMTEHLAAFQAADLSDGKNDIGYNFLIGQDGVIYEGRG</sequence>
<dbReference type="InterPro" id="IPR015510">
    <property type="entry name" value="PGRP"/>
</dbReference>
<reference evidence="1" key="1">
    <citation type="journal article" date="2023" name="Mol. Biol. Evol.">
        <title>Third-Generation Sequencing Reveals the Adaptive Role of the Epigenome in Three Deep-Sea Polychaetes.</title>
        <authorList>
            <person name="Perez M."/>
            <person name="Aroh O."/>
            <person name="Sun Y."/>
            <person name="Lan Y."/>
            <person name="Juniper S.K."/>
            <person name="Young C.R."/>
            <person name="Angers B."/>
            <person name="Qian P.Y."/>
        </authorList>
    </citation>
    <scope>NUCLEOTIDE SEQUENCE</scope>
    <source>
        <strain evidence="1">P08H-3</strain>
    </source>
</reference>
<evidence type="ECO:0000313" key="1">
    <source>
        <dbReference type="EMBL" id="KAK2138624.1"/>
    </source>
</evidence>
<proteinExistence type="predicted"/>
<dbReference type="InterPro" id="IPR036505">
    <property type="entry name" value="Amidase/PGRP_sf"/>
</dbReference>
<evidence type="ECO:0000313" key="2">
    <source>
        <dbReference type="Proteomes" id="UP001208570"/>
    </source>
</evidence>
<dbReference type="PANTHER" id="PTHR11022">
    <property type="entry name" value="PEPTIDOGLYCAN RECOGNITION PROTEIN"/>
    <property type="match status" value="1"/>
</dbReference>
<name>A0AAD9MPW9_9ANNE</name>